<protein>
    <submittedName>
        <fullName evidence="6">Ferredoxin subunit of nitrite reductase or a ring-hydroxylating dioxygenase</fullName>
    </submittedName>
</protein>
<keyword evidence="3" id="KW-0408">Iron</keyword>
<accession>A0A1W1VJI5</accession>
<keyword evidence="1" id="KW-0001">2Fe-2S</keyword>
<gene>
    <name evidence="6" type="ORF">SAMN00808754_0789</name>
</gene>
<name>A0A1W1VJI5_9FIRM</name>
<dbReference type="GO" id="GO:0016705">
    <property type="term" value="F:oxidoreductase activity, acting on paired donors, with incorporation or reduction of molecular oxygen"/>
    <property type="evidence" value="ECO:0007669"/>
    <property type="project" value="UniProtKB-ARBA"/>
</dbReference>
<evidence type="ECO:0000256" key="4">
    <source>
        <dbReference type="ARBA" id="ARBA00023014"/>
    </source>
</evidence>
<keyword evidence="6" id="KW-0223">Dioxygenase</keyword>
<dbReference type="Proteomes" id="UP000192569">
    <property type="component" value="Chromosome I"/>
</dbReference>
<reference evidence="6 7" key="1">
    <citation type="submission" date="2017-04" db="EMBL/GenBank/DDBJ databases">
        <authorList>
            <person name="Afonso C.L."/>
            <person name="Miller P.J."/>
            <person name="Scott M.A."/>
            <person name="Spackman E."/>
            <person name="Goraichik I."/>
            <person name="Dimitrov K.M."/>
            <person name="Suarez D.L."/>
            <person name="Swayne D.E."/>
        </authorList>
    </citation>
    <scope>NUCLEOTIDE SEQUENCE [LARGE SCALE GENOMIC DNA]</scope>
    <source>
        <strain evidence="6 7">ToBE</strain>
    </source>
</reference>
<keyword evidence="6" id="KW-0560">Oxidoreductase</keyword>
<organism evidence="6 7">
    <name type="scientific">Thermanaeromonas toyohensis ToBE</name>
    <dbReference type="NCBI Taxonomy" id="698762"/>
    <lineage>
        <taxon>Bacteria</taxon>
        <taxon>Bacillati</taxon>
        <taxon>Bacillota</taxon>
        <taxon>Clostridia</taxon>
        <taxon>Neomoorellales</taxon>
        <taxon>Neomoorellaceae</taxon>
        <taxon>Thermanaeromonas</taxon>
    </lineage>
</organism>
<evidence type="ECO:0000313" key="7">
    <source>
        <dbReference type="Proteomes" id="UP000192569"/>
    </source>
</evidence>
<dbReference type="GO" id="GO:0051213">
    <property type="term" value="F:dioxygenase activity"/>
    <property type="evidence" value="ECO:0007669"/>
    <property type="project" value="UniProtKB-KW"/>
</dbReference>
<dbReference type="EMBL" id="LT838272">
    <property type="protein sequence ID" value="SMB93094.1"/>
    <property type="molecule type" value="Genomic_DNA"/>
</dbReference>
<keyword evidence="2" id="KW-0479">Metal-binding</keyword>
<evidence type="ECO:0000256" key="3">
    <source>
        <dbReference type="ARBA" id="ARBA00023004"/>
    </source>
</evidence>
<sequence length="126" mass="14151">MTRGQFLNFTWRSFLQTGLVLFKVLVEAEEGGWESLGTVKDFPKPRLTAIRGTYILVTQREDKVWTYVALCPKDRGPLQWARGDMLSCAWCSSQYSTLTGQNEDGGPGLEPLPVKIADGRIWVKLG</sequence>
<dbReference type="Gene3D" id="2.102.10.10">
    <property type="entry name" value="Rieske [2Fe-2S] iron-sulphur domain"/>
    <property type="match status" value="1"/>
</dbReference>
<evidence type="ECO:0000256" key="2">
    <source>
        <dbReference type="ARBA" id="ARBA00022723"/>
    </source>
</evidence>
<dbReference type="GO" id="GO:0004497">
    <property type="term" value="F:monooxygenase activity"/>
    <property type="evidence" value="ECO:0007669"/>
    <property type="project" value="UniProtKB-ARBA"/>
</dbReference>
<proteinExistence type="predicted"/>
<evidence type="ECO:0000256" key="1">
    <source>
        <dbReference type="ARBA" id="ARBA00022714"/>
    </source>
</evidence>
<dbReference type="PROSITE" id="PS51296">
    <property type="entry name" value="RIESKE"/>
    <property type="match status" value="1"/>
</dbReference>
<dbReference type="SUPFAM" id="SSF50022">
    <property type="entry name" value="ISP domain"/>
    <property type="match status" value="1"/>
</dbReference>
<dbReference type="AlphaFoldDB" id="A0A1W1VJI5"/>
<keyword evidence="4" id="KW-0411">Iron-sulfur</keyword>
<dbReference type="GO" id="GO:0051537">
    <property type="term" value="F:2 iron, 2 sulfur cluster binding"/>
    <property type="evidence" value="ECO:0007669"/>
    <property type="project" value="UniProtKB-KW"/>
</dbReference>
<dbReference type="InterPro" id="IPR017941">
    <property type="entry name" value="Rieske_2Fe-2S"/>
</dbReference>
<feature type="domain" description="Rieske" evidence="5">
    <location>
        <begin position="33"/>
        <end position="123"/>
    </location>
</feature>
<dbReference type="InterPro" id="IPR036922">
    <property type="entry name" value="Rieske_2Fe-2S_sf"/>
</dbReference>
<dbReference type="GO" id="GO:0046872">
    <property type="term" value="F:metal ion binding"/>
    <property type="evidence" value="ECO:0007669"/>
    <property type="project" value="UniProtKB-KW"/>
</dbReference>
<keyword evidence="7" id="KW-1185">Reference proteome</keyword>
<dbReference type="STRING" id="698762.SAMN00808754_0789"/>
<evidence type="ECO:0000259" key="5">
    <source>
        <dbReference type="PROSITE" id="PS51296"/>
    </source>
</evidence>
<evidence type="ECO:0000313" key="6">
    <source>
        <dbReference type="EMBL" id="SMB93094.1"/>
    </source>
</evidence>